<dbReference type="Gene3D" id="3.30.70.1820">
    <property type="entry name" value="L1 transposable element, RRM domain"/>
    <property type="match status" value="1"/>
</dbReference>
<evidence type="ECO:0000256" key="1">
    <source>
        <dbReference type="SAM" id="MobiDB-lite"/>
    </source>
</evidence>
<evidence type="ECO:0000313" key="2">
    <source>
        <dbReference type="EMBL" id="KAL1250772.1"/>
    </source>
</evidence>
<comment type="caution">
    <text evidence="2">The sequence shown here is derived from an EMBL/GenBank/DDBJ whole genome shotgun (WGS) entry which is preliminary data.</text>
</comment>
<dbReference type="EMBL" id="JAYMGO010000022">
    <property type="protein sequence ID" value="KAL1250772.1"/>
    <property type="molecule type" value="Genomic_DNA"/>
</dbReference>
<organism evidence="2 3">
    <name type="scientific">Cirrhinus molitorella</name>
    <name type="common">mud carp</name>
    <dbReference type="NCBI Taxonomy" id="172907"/>
    <lineage>
        <taxon>Eukaryota</taxon>
        <taxon>Metazoa</taxon>
        <taxon>Chordata</taxon>
        <taxon>Craniata</taxon>
        <taxon>Vertebrata</taxon>
        <taxon>Euteleostomi</taxon>
        <taxon>Actinopterygii</taxon>
        <taxon>Neopterygii</taxon>
        <taxon>Teleostei</taxon>
        <taxon>Ostariophysi</taxon>
        <taxon>Cypriniformes</taxon>
        <taxon>Cyprinidae</taxon>
        <taxon>Labeoninae</taxon>
        <taxon>Labeonini</taxon>
        <taxon>Cirrhinus</taxon>
    </lineage>
</organism>
<protein>
    <submittedName>
        <fullName evidence="2">Uncharacterized protein</fullName>
    </submittedName>
</protein>
<name>A0ABR3LCY7_9TELE</name>
<dbReference type="Proteomes" id="UP001558613">
    <property type="component" value="Unassembled WGS sequence"/>
</dbReference>
<proteinExistence type="predicted"/>
<reference evidence="2 3" key="1">
    <citation type="submission" date="2023-09" db="EMBL/GenBank/DDBJ databases">
        <authorList>
            <person name="Wang M."/>
        </authorList>
    </citation>
    <scope>NUCLEOTIDE SEQUENCE [LARGE SCALE GENOMIC DNA]</scope>
    <source>
        <strain evidence="2">GT-2023</strain>
        <tissue evidence="2">Liver</tissue>
    </source>
</reference>
<evidence type="ECO:0000313" key="3">
    <source>
        <dbReference type="Proteomes" id="UP001558613"/>
    </source>
</evidence>
<sequence>METEDDICSVMHSYARKSLKPTFTVGSELTPLLKTPDDRPAKKPKPNIKTPEAPPVLLDVMLRVEKMQEESLARLVHIESAVKDNSASIKSLVDSLEPLAKHMDGMAVKVEKVGSRVTTLEKKNTTLHERVEELDSYKRRWNLRVAGVEERTGENVKQLIINLFSEVSPDIAGQLPLLVDIAHRLGPRSNKEQLSWRIIVQFISRSHGDKIWRDATLEKMAMGDC</sequence>
<dbReference type="PANTHER" id="PTHR11505">
    <property type="entry name" value="L1 TRANSPOSABLE ELEMENT-RELATED"/>
    <property type="match status" value="1"/>
</dbReference>
<feature type="region of interest" description="Disordered" evidence="1">
    <location>
        <begin position="27"/>
        <end position="52"/>
    </location>
</feature>
<keyword evidence="3" id="KW-1185">Reference proteome</keyword>
<accession>A0ABR3LCY7</accession>
<gene>
    <name evidence="2" type="ORF">QQF64_018568</name>
</gene>
<dbReference type="InterPro" id="IPR004244">
    <property type="entry name" value="Transposase_22"/>
</dbReference>